<name>A0A402CS67_9BACT</name>
<gene>
    <name evidence="3" type="ORF">CCAX7_003210</name>
</gene>
<protein>
    <submittedName>
        <fullName evidence="3">Uncharacterized protein</fullName>
    </submittedName>
</protein>
<feature type="transmembrane region" description="Helical" evidence="2">
    <location>
        <begin position="24"/>
        <end position="44"/>
    </location>
</feature>
<dbReference type="KEGG" id="ccot:CCAX7_003210"/>
<proteinExistence type="predicted"/>
<sequence length="385" mass="39566">MEGGRAVVGGLTEMSLRGCAGGSIAAFLCSAAGLMAGGVVGYYAGLDQAAHEGSAGWWDLRGLYAPFDALIGGVIGAAIGAGVAMIARLIDQAQAAIVTAFVIISGVIGFATPKRYQDAQDQSTLQSLRAAQADSAARARQQANYGSLNANLATLQYPGSRLQPQQPGNPLSMTSSDAPQAVADYYQRLLGVPLTASACTIGPGNQCWDTDASYQGTPLHITITSDDLNDGGKSAVLISTSDQASSPPISSSAIASAPPSSPQTAPPVSATPAPAAAPADAVTQGQAVFLDAQRAKIVRLRAELPTLGYSGAKETSDGDPSLIVNFITPDPVDTVGSYYRDQLGLPLRRVQGKGTMVWVGDIVYHNIPVHLAAFGKDGVTYIQMS</sequence>
<feature type="region of interest" description="Disordered" evidence="1">
    <location>
        <begin position="240"/>
        <end position="277"/>
    </location>
</feature>
<evidence type="ECO:0000313" key="4">
    <source>
        <dbReference type="Proteomes" id="UP000287394"/>
    </source>
</evidence>
<evidence type="ECO:0000256" key="1">
    <source>
        <dbReference type="SAM" id="MobiDB-lite"/>
    </source>
</evidence>
<organism evidence="3 4">
    <name type="scientific">Capsulimonas corticalis</name>
    <dbReference type="NCBI Taxonomy" id="2219043"/>
    <lineage>
        <taxon>Bacteria</taxon>
        <taxon>Bacillati</taxon>
        <taxon>Armatimonadota</taxon>
        <taxon>Armatimonadia</taxon>
        <taxon>Capsulimonadales</taxon>
        <taxon>Capsulimonadaceae</taxon>
        <taxon>Capsulimonas</taxon>
    </lineage>
</organism>
<keyword evidence="2" id="KW-1133">Transmembrane helix</keyword>
<keyword evidence="2" id="KW-0472">Membrane</keyword>
<feature type="compositionally biased region" description="Low complexity" evidence="1">
    <location>
        <begin position="266"/>
        <end position="277"/>
    </location>
</feature>
<keyword evidence="4" id="KW-1185">Reference proteome</keyword>
<evidence type="ECO:0000256" key="2">
    <source>
        <dbReference type="SAM" id="Phobius"/>
    </source>
</evidence>
<feature type="transmembrane region" description="Helical" evidence="2">
    <location>
        <begin position="93"/>
        <end position="112"/>
    </location>
</feature>
<dbReference type="AlphaFoldDB" id="A0A402CS67"/>
<keyword evidence="2" id="KW-0812">Transmembrane</keyword>
<reference evidence="3 4" key="1">
    <citation type="journal article" date="2019" name="Int. J. Syst. Evol. Microbiol.">
        <title>Capsulimonas corticalis gen. nov., sp. nov., an aerobic capsulated bacterium, of a novel bacterial order, Capsulimonadales ord. nov., of the class Armatimonadia of the phylum Armatimonadetes.</title>
        <authorList>
            <person name="Li J."/>
            <person name="Kudo C."/>
            <person name="Tonouchi A."/>
        </authorList>
    </citation>
    <scope>NUCLEOTIDE SEQUENCE [LARGE SCALE GENOMIC DNA]</scope>
    <source>
        <strain evidence="3 4">AX-7</strain>
    </source>
</reference>
<accession>A0A402CS67</accession>
<feature type="transmembrane region" description="Helical" evidence="2">
    <location>
        <begin position="64"/>
        <end position="86"/>
    </location>
</feature>
<dbReference type="EMBL" id="AP025739">
    <property type="protein sequence ID" value="BDI28270.1"/>
    <property type="molecule type" value="Genomic_DNA"/>
</dbReference>
<dbReference type="Proteomes" id="UP000287394">
    <property type="component" value="Chromosome"/>
</dbReference>
<feature type="compositionally biased region" description="Low complexity" evidence="1">
    <location>
        <begin position="240"/>
        <end position="258"/>
    </location>
</feature>
<evidence type="ECO:0000313" key="3">
    <source>
        <dbReference type="EMBL" id="BDI28270.1"/>
    </source>
</evidence>